<feature type="domain" description="Lipin/Ned1/Smp2 (LNS2)" evidence="1">
    <location>
        <begin position="6"/>
        <end position="80"/>
    </location>
</feature>
<dbReference type="InterPro" id="IPR026058">
    <property type="entry name" value="LIPIN"/>
</dbReference>
<dbReference type="PANTHER" id="PTHR12181">
    <property type="entry name" value="LIPIN"/>
    <property type="match status" value="1"/>
</dbReference>
<name>A0A7S0WY06_9CHLO</name>
<reference evidence="2" key="1">
    <citation type="submission" date="2021-01" db="EMBL/GenBank/DDBJ databases">
        <authorList>
            <person name="Corre E."/>
            <person name="Pelletier E."/>
            <person name="Niang G."/>
            <person name="Scheremetjew M."/>
            <person name="Finn R."/>
            <person name="Kale V."/>
            <person name="Holt S."/>
            <person name="Cochrane G."/>
            <person name="Meng A."/>
            <person name="Brown T."/>
            <person name="Cohen L."/>
        </authorList>
    </citation>
    <scope>NUCLEOTIDE SEQUENCE</scope>
    <source>
        <strain evidence="2">CCMP722</strain>
    </source>
</reference>
<organism evidence="2">
    <name type="scientific">Pyramimonas obovata</name>
    <dbReference type="NCBI Taxonomy" id="1411642"/>
    <lineage>
        <taxon>Eukaryota</taxon>
        <taxon>Viridiplantae</taxon>
        <taxon>Chlorophyta</taxon>
        <taxon>Pyramimonadophyceae</taxon>
        <taxon>Pyramimonadales</taxon>
        <taxon>Pyramimonadaceae</taxon>
        <taxon>Pyramimonas</taxon>
        <taxon>Pyramimonas incertae sedis</taxon>
    </lineage>
</organism>
<accession>A0A7S0WY06</accession>
<dbReference type="InterPro" id="IPR013209">
    <property type="entry name" value="LNS2"/>
</dbReference>
<dbReference type="GO" id="GO:0008195">
    <property type="term" value="F:phosphatidate phosphatase activity"/>
    <property type="evidence" value="ECO:0007669"/>
    <property type="project" value="TreeGrafter"/>
</dbReference>
<protein>
    <recommendedName>
        <fullName evidence="1">Lipin/Ned1/Smp2 (LNS2) domain-containing protein</fullName>
    </recommendedName>
</protein>
<proteinExistence type="predicted"/>
<evidence type="ECO:0000259" key="1">
    <source>
        <dbReference type="Pfam" id="PF08235"/>
    </source>
</evidence>
<sequence length="112" mass="12829">MDVPYSTLQTIRNLFPDFWSPFYAGFGNRETDERSYRAVGVPEGKIFTINPASEVVCGCNKMSKVYTLSGINLLLDQMFPSLAKGQDLLEQEGYNSWNYWKMDLPEIDDEDV</sequence>
<dbReference type="PANTHER" id="PTHR12181:SF12">
    <property type="entry name" value="PHOSPHATIDATE PHOSPHATASE"/>
    <property type="match status" value="1"/>
</dbReference>
<evidence type="ECO:0000313" key="2">
    <source>
        <dbReference type="EMBL" id="CAD8690360.1"/>
    </source>
</evidence>
<gene>
    <name evidence="2" type="ORF">POBO1169_LOCUS19540</name>
</gene>
<dbReference type="EMBL" id="HBFA01039072">
    <property type="protein sequence ID" value="CAD8690360.1"/>
    <property type="molecule type" value="Transcribed_RNA"/>
</dbReference>
<dbReference type="Pfam" id="PF08235">
    <property type="entry name" value="LNS2"/>
    <property type="match status" value="1"/>
</dbReference>
<dbReference type="AlphaFoldDB" id="A0A7S0WY06"/>